<keyword evidence="2" id="KW-0378">Hydrolase</keyword>
<evidence type="ECO:0000313" key="8">
    <source>
        <dbReference type="Proteomes" id="UP000465221"/>
    </source>
</evidence>
<sequence>MPIGARDLSMKEFRENREVKVMIASLMAGGTGLDMSMANKCILVDLWWNEAMQQQAFCRLYRIGQEKGVEIVKVIVQNTIDDYILQLQMKKSANINSTIGEEVLQKRDTILDLLGMFAEIEMQENGGIRVEVRGKGKQADKGNKGNQQGTTKRSKGKERDTGDTGIGSPT</sequence>
<dbReference type="GO" id="GO:0006281">
    <property type="term" value="P:DNA repair"/>
    <property type="evidence" value="ECO:0007669"/>
    <property type="project" value="TreeGrafter"/>
</dbReference>
<organism evidence="7 8">
    <name type="scientific">Aspergillus udagawae</name>
    <dbReference type="NCBI Taxonomy" id="91492"/>
    <lineage>
        <taxon>Eukaryota</taxon>
        <taxon>Fungi</taxon>
        <taxon>Dikarya</taxon>
        <taxon>Ascomycota</taxon>
        <taxon>Pezizomycotina</taxon>
        <taxon>Eurotiomycetes</taxon>
        <taxon>Eurotiomycetidae</taxon>
        <taxon>Eurotiales</taxon>
        <taxon>Aspergillaceae</taxon>
        <taxon>Aspergillus</taxon>
        <taxon>Aspergillus subgen. Fumigati</taxon>
    </lineage>
</organism>
<dbReference type="SUPFAM" id="SSF52540">
    <property type="entry name" value="P-loop containing nucleoside triphosphate hydrolases"/>
    <property type="match status" value="1"/>
</dbReference>
<evidence type="ECO:0000259" key="6">
    <source>
        <dbReference type="PROSITE" id="PS51194"/>
    </source>
</evidence>
<evidence type="ECO:0000256" key="2">
    <source>
        <dbReference type="ARBA" id="ARBA00022801"/>
    </source>
</evidence>
<feature type="compositionally biased region" description="Basic and acidic residues" evidence="5">
    <location>
        <begin position="131"/>
        <end position="143"/>
    </location>
</feature>
<reference evidence="7 8" key="1">
    <citation type="submission" date="2020-01" db="EMBL/GenBank/DDBJ databases">
        <title>Draft genome sequence of Aspergillus udagawae IFM 46972.</title>
        <authorList>
            <person name="Takahashi H."/>
            <person name="Yaguchi T."/>
        </authorList>
    </citation>
    <scope>NUCLEOTIDE SEQUENCE [LARGE SCALE GENOMIC DNA]</scope>
    <source>
        <strain evidence="7 8">IFM 46972</strain>
    </source>
</reference>
<dbReference type="GO" id="GO:0016787">
    <property type="term" value="F:hydrolase activity"/>
    <property type="evidence" value="ECO:0007669"/>
    <property type="project" value="UniProtKB-KW"/>
</dbReference>
<dbReference type="GO" id="GO:0005634">
    <property type="term" value="C:nucleus"/>
    <property type="evidence" value="ECO:0007669"/>
    <property type="project" value="TreeGrafter"/>
</dbReference>
<protein>
    <submittedName>
        <fullName evidence="7">DNA repair protein RAD5</fullName>
    </submittedName>
</protein>
<accession>A0A8H3RH23</accession>
<feature type="domain" description="Helicase C-terminal" evidence="6">
    <location>
        <begin position="1"/>
        <end position="110"/>
    </location>
</feature>
<dbReference type="Proteomes" id="UP000465221">
    <property type="component" value="Unassembled WGS sequence"/>
</dbReference>
<dbReference type="Gene3D" id="3.40.50.300">
    <property type="entry name" value="P-loop containing nucleotide triphosphate hydrolases"/>
    <property type="match status" value="1"/>
</dbReference>
<proteinExistence type="predicted"/>
<keyword evidence="3" id="KW-0347">Helicase</keyword>
<dbReference type="InterPro" id="IPR001650">
    <property type="entry name" value="Helicase_C-like"/>
</dbReference>
<gene>
    <name evidence="7" type="ORF">IFM46972_01464</name>
</gene>
<dbReference type="PANTHER" id="PTHR45626:SF17">
    <property type="entry name" value="HELICASE-LIKE TRANSCRIPTION FACTOR"/>
    <property type="match status" value="1"/>
</dbReference>
<name>A0A8H3RH23_9EURO</name>
<evidence type="ECO:0000256" key="5">
    <source>
        <dbReference type="SAM" id="MobiDB-lite"/>
    </source>
</evidence>
<dbReference type="Pfam" id="PF00271">
    <property type="entry name" value="Helicase_C"/>
    <property type="match status" value="1"/>
</dbReference>
<dbReference type="PANTHER" id="PTHR45626">
    <property type="entry name" value="TRANSCRIPTION TERMINATION FACTOR 2-RELATED"/>
    <property type="match status" value="1"/>
</dbReference>
<dbReference type="GO" id="GO:0005524">
    <property type="term" value="F:ATP binding"/>
    <property type="evidence" value="ECO:0007669"/>
    <property type="project" value="UniProtKB-KW"/>
</dbReference>
<dbReference type="GO" id="GO:0008094">
    <property type="term" value="F:ATP-dependent activity, acting on DNA"/>
    <property type="evidence" value="ECO:0007669"/>
    <property type="project" value="TreeGrafter"/>
</dbReference>
<evidence type="ECO:0000313" key="7">
    <source>
        <dbReference type="EMBL" id="GFF25588.1"/>
    </source>
</evidence>
<evidence type="ECO:0000256" key="4">
    <source>
        <dbReference type="ARBA" id="ARBA00022840"/>
    </source>
</evidence>
<dbReference type="CDD" id="cd18793">
    <property type="entry name" value="SF2_C_SNF"/>
    <property type="match status" value="1"/>
</dbReference>
<evidence type="ECO:0000256" key="3">
    <source>
        <dbReference type="ARBA" id="ARBA00022806"/>
    </source>
</evidence>
<dbReference type="InterPro" id="IPR027417">
    <property type="entry name" value="P-loop_NTPase"/>
</dbReference>
<evidence type="ECO:0000256" key="1">
    <source>
        <dbReference type="ARBA" id="ARBA00022741"/>
    </source>
</evidence>
<dbReference type="AlphaFoldDB" id="A0A8H3RH23"/>
<dbReference type="PROSITE" id="PS51194">
    <property type="entry name" value="HELICASE_CTER"/>
    <property type="match status" value="1"/>
</dbReference>
<keyword evidence="1" id="KW-0547">Nucleotide-binding</keyword>
<dbReference type="GO" id="GO:0004386">
    <property type="term" value="F:helicase activity"/>
    <property type="evidence" value="ECO:0007669"/>
    <property type="project" value="UniProtKB-KW"/>
</dbReference>
<dbReference type="InterPro" id="IPR050628">
    <property type="entry name" value="SNF2_RAD54_helicase_TF"/>
</dbReference>
<dbReference type="EMBL" id="BLKC01000007">
    <property type="protein sequence ID" value="GFF25588.1"/>
    <property type="molecule type" value="Genomic_DNA"/>
</dbReference>
<keyword evidence="4" id="KW-0067">ATP-binding</keyword>
<comment type="caution">
    <text evidence="7">The sequence shown here is derived from an EMBL/GenBank/DDBJ whole genome shotgun (WGS) entry which is preliminary data.</text>
</comment>
<dbReference type="InterPro" id="IPR049730">
    <property type="entry name" value="SNF2/RAD54-like_C"/>
</dbReference>
<feature type="region of interest" description="Disordered" evidence="5">
    <location>
        <begin position="131"/>
        <end position="170"/>
    </location>
</feature>